<gene>
    <name evidence="5" type="ORF">CFL01nite_14070</name>
    <name evidence="4" type="ORF">CFLV_11440</name>
</gene>
<proteinExistence type="predicted"/>
<dbReference type="CDD" id="cd01448">
    <property type="entry name" value="TST_Repeat_1"/>
    <property type="match status" value="1"/>
</dbReference>
<dbReference type="InterPro" id="IPR001763">
    <property type="entry name" value="Rhodanese-like_dom"/>
</dbReference>
<dbReference type="Proteomes" id="UP000315353">
    <property type="component" value="Unassembled WGS sequence"/>
</dbReference>
<keyword evidence="2" id="KW-0677">Repeat</keyword>
<reference evidence="5 7" key="2">
    <citation type="submission" date="2019-06" db="EMBL/GenBank/DDBJ databases">
        <title>Whole genome shotgun sequence of Corynebacterium flavescens NBRC 14136.</title>
        <authorList>
            <person name="Hosoyama A."/>
            <person name="Uohara A."/>
            <person name="Ohji S."/>
            <person name="Ichikawa N."/>
        </authorList>
    </citation>
    <scope>NUCLEOTIDE SEQUENCE [LARGE SCALE GENOMIC DNA]</scope>
    <source>
        <strain evidence="5 7">NBRC 14136</strain>
    </source>
</reference>
<evidence type="ECO:0000256" key="1">
    <source>
        <dbReference type="ARBA" id="ARBA00022679"/>
    </source>
</evidence>
<evidence type="ECO:0000313" key="4">
    <source>
        <dbReference type="EMBL" id="APT87702.1"/>
    </source>
</evidence>
<dbReference type="SMART" id="SM00450">
    <property type="entry name" value="RHOD"/>
    <property type="match status" value="2"/>
</dbReference>
<dbReference type="Proteomes" id="UP000185479">
    <property type="component" value="Chromosome"/>
</dbReference>
<keyword evidence="1 4" id="KW-0808">Transferase</keyword>
<dbReference type="PANTHER" id="PTHR11364:SF27">
    <property type="entry name" value="SULFURTRANSFERASE"/>
    <property type="match status" value="1"/>
</dbReference>
<dbReference type="OrthoDB" id="9770030at2"/>
<dbReference type="EMBL" id="BJNB01000019">
    <property type="protein sequence ID" value="GEB97912.1"/>
    <property type="molecule type" value="Genomic_DNA"/>
</dbReference>
<evidence type="ECO:0000256" key="2">
    <source>
        <dbReference type="ARBA" id="ARBA00022737"/>
    </source>
</evidence>
<feature type="domain" description="Rhodanese" evidence="3">
    <location>
        <begin position="164"/>
        <end position="279"/>
    </location>
</feature>
<sequence>MSILVSPQELQQSIHHGDRLTLLASLWQPVEGESYNQFSSMHIPTAQYSDAAQAFVGLPGSKVGRNPLPDPDKLQNWFEKWGLRSNRPVVVYDEGRGVFAGRAWWTLRWAGVEDVRILNGGLKYWAHLGFETLTGPGNLVVNTDAEVRPGSMPTATLEEAREYSENGGLLIDTRTRNRFSGRRENLDLKAGHIPGAVNVPERFFHHDGIRTLKSREENLQVLADAGLTPENVKDAIIYSGSGNHSALALAVLEDAGFHGLRHFVGGWSQWSADPANPVERGDRFRVGE</sequence>
<dbReference type="AlphaFoldDB" id="A0A1L7CPC5"/>
<evidence type="ECO:0000313" key="5">
    <source>
        <dbReference type="EMBL" id="GEB97912.1"/>
    </source>
</evidence>
<reference evidence="4 6" key="1">
    <citation type="submission" date="2014-08" db="EMBL/GenBank/DDBJ databases">
        <title>Complete genome sequence of Corynebacterium flavescens OJ8(T)(=DSM 20296(T)), isolated from cheese.</title>
        <authorList>
            <person name="Ruckert C."/>
            <person name="Albersmeier A."/>
            <person name="Winkler A."/>
            <person name="Kalinowski J."/>
        </authorList>
    </citation>
    <scope>NUCLEOTIDE SEQUENCE [LARGE SCALE GENOMIC DNA]</scope>
    <source>
        <strain evidence="4 6">OJ8</strain>
    </source>
</reference>
<dbReference type="InterPro" id="IPR045078">
    <property type="entry name" value="TST/MPST-like"/>
</dbReference>
<keyword evidence="6" id="KW-1185">Reference proteome</keyword>
<dbReference type="KEGG" id="cfc:CFLV_11440"/>
<accession>A0A1L7CPC5</accession>
<evidence type="ECO:0000259" key="3">
    <source>
        <dbReference type="PROSITE" id="PS50206"/>
    </source>
</evidence>
<evidence type="ECO:0000313" key="7">
    <source>
        <dbReference type="Proteomes" id="UP000315353"/>
    </source>
</evidence>
<dbReference type="GeneID" id="82881291"/>
<dbReference type="SUPFAM" id="SSF52821">
    <property type="entry name" value="Rhodanese/Cell cycle control phosphatase"/>
    <property type="match status" value="2"/>
</dbReference>
<dbReference type="GO" id="GO:0004792">
    <property type="term" value="F:thiosulfate-cyanide sulfurtransferase activity"/>
    <property type="evidence" value="ECO:0007669"/>
    <property type="project" value="TreeGrafter"/>
</dbReference>
<dbReference type="Gene3D" id="3.40.250.10">
    <property type="entry name" value="Rhodanese-like domain"/>
    <property type="match status" value="2"/>
</dbReference>
<dbReference type="RefSeq" id="WP_075730628.1">
    <property type="nucleotide sequence ID" value="NZ_BJNB01000019.1"/>
</dbReference>
<protein>
    <submittedName>
        <fullName evidence="4">Sulfultransferase</fullName>
    </submittedName>
    <submittedName>
        <fullName evidence="5">Thiosulfate sulfurtransferase</fullName>
    </submittedName>
</protein>
<name>A0A1L7CPC5_CORFL</name>
<organism evidence="4 6">
    <name type="scientific">Corynebacterium flavescens</name>
    <dbReference type="NCBI Taxonomy" id="28028"/>
    <lineage>
        <taxon>Bacteria</taxon>
        <taxon>Bacillati</taxon>
        <taxon>Actinomycetota</taxon>
        <taxon>Actinomycetes</taxon>
        <taxon>Mycobacteriales</taxon>
        <taxon>Corynebacteriaceae</taxon>
        <taxon>Corynebacterium</taxon>
    </lineage>
</organism>
<evidence type="ECO:0000313" key="6">
    <source>
        <dbReference type="Proteomes" id="UP000185479"/>
    </source>
</evidence>
<dbReference type="PANTHER" id="PTHR11364">
    <property type="entry name" value="THIOSULFATE SULFERTANSFERASE"/>
    <property type="match status" value="1"/>
</dbReference>
<dbReference type="STRING" id="28028.CFLV_11440"/>
<feature type="domain" description="Rhodanese" evidence="3">
    <location>
        <begin position="16"/>
        <end position="134"/>
    </location>
</feature>
<dbReference type="EMBL" id="CP009246">
    <property type="protein sequence ID" value="APT87702.1"/>
    <property type="molecule type" value="Genomic_DNA"/>
</dbReference>
<dbReference type="PROSITE" id="PS50206">
    <property type="entry name" value="RHODANESE_3"/>
    <property type="match status" value="2"/>
</dbReference>
<dbReference type="InterPro" id="IPR036873">
    <property type="entry name" value="Rhodanese-like_dom_sf"/>
</dbReference>
<dbReference type="Pfam" id="PF00581">
    <property type="entry name" value="Rhodanese"/>
    <property type="match status" value="2"/>
</dbReference>